<keyword evidence="8 11" id="KW-0067">ATP-binding</keyword>
<dbReference type="GO" id="GO:0008652">
    <property type="term" value="P:amino acid biosynthetic process"/>
    <property type="evidence" value="ECO:0007669"/>
    <property type="project" value="UniProtKB-KW"/>
</dbReference>
<dbReference type="GO" id="GO:0005829">
    <property type="term" value="C:cytosol"/>
    <property type="evidence" value="ECO:0007669"/>
    <property type="project" value="TreeGrafter"/>
</dbReference>
<dbReference type="InterPro" id="IPR031322">
    <property type="entry name" value="Shikimate/glucono_kinase"/>
</dbReference>
<dbReference type="GO" id="GO:0004765">
    <property type="term" value="F:shikimate kinase activity"/>
    <property type="evidence" value="ECO:0007669"/>
    <property type="project" value="UniProtKB-UniRule"/>
</dbReference>
<evidence type="ECO:0000256" key="8">
    <source>
        <dbReference type="ARBA" id="ARBA00022840"/>
    </source>
</evidence>
<evidence type="ECO:0000256" key="6">
    <source>
        <dbReference type="ARBA" id="ARBA00022741"/>
    </source>
</evidence>
<dbReference type="InterPro" id="IPR000623">
    <property type="entry name" value="Shikimate_kinase/TSH1"/>
</dbReference>
<keyword evidence="13" id="KW-1185">Reference proteome</keyword>
<feature type="binding site" evidence="11">
    <location>
        <position position="26"/>
    </location>
    <ligand>
        <name>Mg(2+)</name>
        <dbReference type="ChEBI" id="CHEBI:18420"/>
    </ligand>
</feature>
<dbReference type="Gene3D" id="3.40.50.300">
    <property type="entry name" value="P-loop containing nucleotide triphosphate hydrolases"/>
    <property type="match status" value="1"/>
</dbReference>
<dbReference type="GO" id="GO:0005524">
    <property type="term" value="F:ATP binding"/>
    <property type="evidence" value="ECO:0007669"/>
    <property type="project" value="UniProtKB-UniRule"/>
</dbReference>
<dbReference type="PANTHER" id="PTHR21087:SF16">
    <property type="entry name" value="SHIKIMATE KINASE 1, CHLOROPLASTIC"/>
    <property type="match status" value="1"/>
</dbReference>
<keyword evidence="5 11" id="KW-0808">Transferase</keyword>
<dbReference type="GO" id="GO:0009423">
    <property type="term" value="P:chorismate biosynthetic process"/>
    <property type="evidence" value="ECO:0007669"/>
    <property type="project" value="UniProtKB-UniRule"/>
</dbReference>
<dbReference type="FunCoup" id="A0A317ZFD2">
    <property type="interactions" value="481"/>
</dbReference>
<dbReference type="PROSITE" id="PS01128">
    <property type="entry name" value="SHIKIMATE_KINASE"/>
    <property type="match status" value="1"/>
</dbReference>
<evidence type="ECO:0000256" key="10">
    <source>
        <dbReference type="ARBA" id="ARBA00048567"/>
    </source>
</evidence>
<comment type="subunit">
    <text evidence="11">Monomer.</text>
</comment>
<dbReference type="CDD" id="cd00464">
    <property type="entry name" value="SK"/>
    <property type="match status" value="1"/>
</dbReference>
<dbReference type="AlphaFoldDB" id="A0A317ZFD2"/>
<evidence type="ECO:0000256" key="7">
    <source>
        <dbReference type="ARBA" id="ARBA00022777"/>
    </source>
</evidence>
<dbReference type="InterPro" id="IPR027417">
    <property type="entry name" value="P-loop_NTPase"/>
</dbReference>
<dbReference type="HAMAP" id="MF_00109">
    <property type="entry name" value="Shikimate_kinase"/>
    <property type="match status" value="1"/>
</dbReference>
<comment type="cofactor">
    <cofactor evidence="11">
        <name>Mg(2+)</name>
        <dbReference type="ChEBI" id="CHEBI:18420"/>
    </cofactor>
    <text evidence="11">Binds 1 Mg(2+) ion per subunit.</text>
</comment>
<name>A0A317ZFD2_9BACT</name>
<evidence type="ECO:0000313" key="12">
    <source>
        <dbReference type="EMBL" id="PXA02883.1"/>
    </source>
</evidence>
<feature type="binding site" evidence="11">
    <location>
        <position position="68"/>
    </location>
    <ligand>
        <name>substrate</name>
    </ligand>
</feature>
<keyword evidence="4 11" id="KW-0028">Amino-acid biosynthesis</keyword>
<dbReference type="EMBL" id="QHJQ01000017">
    <property type="protein sequence ID" value="PXA02883.1"/>
    <property type="molecule type" value="Genomic_DNA"/>
</dbReference>
<dbReference type="GO" id="GO:0000287">
    <property type="term" value="F:magnesium ion binding"/>
    <property type="evidence" value="ECO:0007669"/>
    <property type="project" value="UniProtKB-UniRule"/>
</dbReference>
<keyword evidence="11" id="KW-0460">Magnesium</keyword>
<evidence type="ECO:0000256" key="1">
    <source>
        <dbReference type="ARBA" id="ARBA00004842"/>
    </source>
</evidence>
<dbReference type="UniPathway" id="UPA00053">
    <property type="reaction ID" value="UER00088"/>
</dbReference>
<keyword evidence="6 11" id="KW-0547">Nucleotide-binding</keyword>
<dbReference type="PANTHER" id="PTHR21087">
    <property type="entry name" value="SHIKIMATE KINASE"/>
    <property type="match status" value="1"/>
</dbReference>
<dbReference type="SUPFAM" id="SSF52540">
    <property type="entry name" value="P-loop containing nucleoside triphosphate hydrolases"/>
    <property type="match status" value="1"/>
</dbReference>
<accession>A0A317ZFD2</accession>
<dbReference type="InParanoid" id="A0A317ZFD2"/>
<feature type="binding site" evidence="11">
    <location>
        <position position="147"/>
    </location>
    <ligand>
        <name>substrate</name>
    </ligand>
</feature>
<comment type="caution">
    <text evidence="12">The sequence shown here is derived from an EMBL/GenBank/DDBJ whole genome shotgun (WGS) entry which is preliminary data.</text>
</comment>
<dbReference type="Proteomes" id="UP000247099">
    <property type="component" value="Unassembled WGS sequence"/>
</dbReference>
<keyword evidence="9 11" id="KW-0057">Aromatic amino acid biosynthesis</keyword>
<dbReference type="InterPro" id="IPR023000">
    <property type="entry name" value="Shikimate_kinase_CS"/>
</dbReference>
<comment type="subcellular location">
    <subcellularLocation>
        <location evidence="11">Cytoplasm</location>
    </subcellularLocation>
</comment>
<evidence type="ECO:0000313" key="13">
    <source>
        <dbReference type="Proteomes" id="UP000247099"/>
    </source>
</evidence>
<reference evidence="12 13" key="1">
    <citation type="submission" date="2018-05" db="EMBL/GenBank/DDBJ databases">
        <title>Coraliomargarita sinensis sp. nov., isolated from a marine solar saltern.</title>
        <authorList>
            <person name="Zhou L.Y."/>
        </authorList>
    </citation>
    <scope>NUCLEOTIDE SEQUENCE [LARGE SCALE GENOMIC DNA]</scope>
    <source>
        <strain evidence="12 13">WN38</strain>
    </source>
</reference>
<evidence type="ECO:0000256" key="2">
    <source>
        <dbReference type="ARBA" id="ARBA00006997"/>
    </source>
</evidence>
<evidence type="ECO:0000256" key="5">
    <source>
        <dbReference type="ARBA" id="ARBA00022679"/>
    </source>
</evidence>
<comment type="pathway">
    <text evidence="1 11">Metabolic intermediate biosynthesis; chorismate biosynthesis; chorismate from D-erythrose 4-phosphate and phosphoenolpyruvate: step 5/7.</text>
</comment>
<dbReference type="OrthoDB" id="9800332at2"/>
<evidence type="ECO:0000256" key="11">
    <source>
        <dbReference type="HAMAP-Rule" id="MF_00109"/>
    </source>
</evidence>
<dbReference type="GO" id="GO:0009073">
    <property type="term" value="P:aromatic amino acid family biosynthetic process"/>
    <property type="evidence" value="ECO:0007669"/>
    <property type="project" value="UniProtKB-KW"/>
</dbReference>
<evidence type="ECO:0000256" key="9">
    <source>
        <dbReference type="ARBA" id="ARBA00023141"/>
    </source>
</evidence>
<feature type="binding site" evidence="11">
    <location>
        <begin position="22"/>
        <end position="27"/>
    </location>
    <ligand>
        <name>ATP</name>
        <dbReference type="ChEBI" id="CHEBI:30616"/>
    </ligand>
</feature>
<feature type="binding site" evidence="11">
    <location>
        <position position="163"/>
    </location>
    <ligand>
        <name>ATP</name>
        <dbReference type="ChEBI" id="CHEBI:30616"/>
    </ligand>
</feature>
<feature type="binding site" evidence="11">
    <location>
        <position position="128"/>
    </location>
    <ligand>
        <name>ATP</name>
        <dbReference type="ChEBI" id="CHEBI:30616"/>
    </ligand>
</feature>
<dbReference type="EC" id="2.7.1.71" evidence="3 11"/>
<evidence type="ECO:0000256" key="3">
    <source>
        <dbReference type="ARBA" id="ARBA00012154"/>
    </source>
</evidence>
<gene>
    <name evidence="11" type="primary">aroK</name>
    <name evidence="12" type="ORF">DDZ13_14805</name>
</gene>
<keyword evidence="11" id="KW-0963">Cytoplasm</keyword>
<sequence>MAAVSEKSDSAKPNLYIVGFMGVGKSAIGRKVARELRYKFIDSDHEIESKEGMKVAEIFSQRGEPAFRSMEREFIESGHPDGSCVVSCGGGLVVQEGMSDLLKEKGVVVCLFASPECIIERTSRNKNRPLLNVDNPEKRVRELLSEREPIYMNAGACITTEGRSMPEVVRHVIRTYKAAARDYA</sequence>
<keyword evidence="11" id="KW-0479">Metal-binding</keyword>
<feature type="binding site" evidence="11">
    <location>
        <position position="44"/>
    </location>
    <ligand>
        <name>substrate</name>
    </ligand>
</feature>
<dbReference type="PRINTS" id="PR01100">
    <property type="entry name" value="SHIKIMTKNASE"/>
</dbReference>
<evidence type="ECO:0000256" key="4">
    <source>
        <dbReference type="ARBA" id="ARBA00022605"/>
    </source>
</evidence>
<feature type="binding site" evidence="11">
    <location>
        <position position="90"/>
    </location>
    <ligand>
        <name>substrate</name>
    </ligand>
</feature>
<organism evidence="12 13">
    <name type="scientific">Coraliomargarita sinensis</name>
    <dbReference type="NCBI Taxonomy" id="2174842"/>
    <lineage>
        <taxon>Bacteria</taxon>
        <taxon>Pseudomonadati</taxon>
        <taxon>Verrucomicrobiota</taxon>
        <taxon>Opitutia</taxon>
        <taxon>Puniceicoccales</taxon>
        <taxon>Coraliomargaritaceae</taxon>
        <taxon>Coraliomargarita</taxon>
    </lineage>
</organism>
<comment type="function">
    <text evidence="11">Catalyzes the specific phosphorylation of the 3-hydroxyl group of shikimic acid using ATP as a cosubstrate.</text>
</comment>
<comment type="similarity">
    <text evidence="2 11">Belongs to the shikimate kinase family.</text>
</comment>
<dbReference type="Pfam" id="PF01202">
    <property type="entry name" value="SKI"/>
    <property type="match status" value="1"/>
</dbReference>
<protein>
    <recommendedName>
        <fullName evidence="3 11">Shikimate kinase</fullName>
        <shortName evidence="11">SK</shortName>
        <ecNumber evidence="3 11">2.7.1.71</ecNumber>
    </recommendedName>
</protein>
<keyword evidence="7 11" id="KW-0418">Kinase</keyword>
<comment type="catalytic activity">
    <reaction evidence="10 11">
        <text>shikimate + ATP = 3-phosphoshikimate + ADP + H(+)</text>
        <dbReference type="Rhea" id="RHEA:13121"/>
        <dbReference type="ChEBI" id="CHEBI:15378"/>
        <dbReference type="ChEBI" id="CHEBI:30616"/>
        <dbReference type="ChEBI" id="CHEBI:36208"/>
        <dbReference type="ChEBI" id="CHEBI:145989"/>
        <dbReference type="ChEBI" id="CHEBI:456216"/>
        <dbReference type="EC" id="2.7.1.71"/>
    </reaction>
</comment>
<proteinExistence type="inferred from homology"/>